<evidence type="ECO:0000313" key="8">
    <source>
        <dbReference type="EMBL" id="CAF3782873.1"/>
    </source>
</evidence>
<dbReference type="InterPro" id="IPR045081">
    <property type="entry name" value="AN32"/>
</dbReference>
<feature type="compositionally biased region" description="Basic and acidic residues" evidence="4">
    <location>
        <begin position="207"/>
        <end position="217"/>
    </location>
</feature>
<dbReference type="AlphaFoldDB" id="A0A813Q7V5"/>
<accession>A0A813Q7V5</accession>
<keyword evidence="9" id="KW-1185">Reference proteome</keyword>
<feature type="compositionally biased region" description="Acidic residues" evidence="4">
    <location>
        <begin position="296"/>
        <end position="307"/>
    </location>
</feature>
<dbReference type="GO" id="GO:0005634">
    <property type="term" value="C:nucleus"/>
    <property type="evidence" value="ECO:0007669"/>
    <property type="project" value="TreeGrafter"/>
</dbReference>
<feature type="compositionally biased region" description="Acidic residues" evidence="4">
    <location>
        <begin position="218"/>
        <end position="251"/>
    </location>
</feature>
<name>A0A813Q7V5_9BILA</name>
<evidence type="ECO:0000256" key="4">
    <source>
        <dbReference type="SAM" id="MobiDB-lite"/>
    </source>
</evidence>
<dbReference type="InterPro" id="IPR032675">
    <property type="entry name" value="LRR_dom_sf"/>
</dbReference>
<keyword evidence="2" id="KW-0677">Repeat</keyword>
<dbReference type="FunFam" id="3.80.10.10:FF:000131">
    <property type="entry name" value="acidic leucine-rich nuclear phosphoprotein 32-related protein-like"/>
    <property type="match status" value="1"/>
</dbReference>
<feature type="compositionally biased region" description="Low complexity" evidence="4">
    <location>
        <begin position="265"/>
        <end position="279"/>
    </location>
</feature>
<dbReference type="Proteomes" id="UP000677228">
    <property type="component" value="Unassembled WGS sequence"/>
</dbReference>
<dbReference type="EMBL" id="CAJNOQ010000140">
    <property type="protein sequence ID" value="CAF0763232.1"/>
    <property type="molecule type" value="Genomic_DNA"/>
</dbReference>
<dbReference type="Proteomes" id="UP000681722">
    <property type="component" value="Unassembled WGS sequence"/>
</dbReference>
<dbReference type="InterPro" id="IPR001611">
    <property type="entry name" value="Leu-rich_rpt"/>
</dbReference>
<dbReference type="SUPFAM" id="SSF52058">
    <property type="entry name" value="L domain-like"/>
    <property type="match status" value="1"/>
</dbReference>
<feature type="region of interest" description="Disordered" evidence="4">
    <location>
        <begin position="172"/>
        <end position="309"/>
    </location>
</feature>
<dbReference type="Proteomes" id="UP000663829">
    <property type="component" value="Unassembled WGS sequence"/>
</dbReference>
<gene>
    <name evidence="5" type="ORF">GPM918_LOCUS1508</name>
    <name evidence="6" type="ORF">OVA965_LOCUS15181</name>
    <name evidence="7" type="ORF">SRO942_LOCUS1508</name>
    <name evidence="8" type="ORF">TMI583_LOCUS15188</name>
</gene>
<dbReference type="PROSITE" id="PS51450">
    <property type="entry name" value="LRR"/>
    <property type="match status" value="2"/>
</dbReference>
<evidence type="ECO:0000256" key="1">
    <source>
        <dbReference type="ARBA" id="ARBA00022614"/>
    </source>
</evidence>
<dbReference type="PANTHER" id="PTHR11375">
    <property type="entry name" value="ACIDIC LEUCINE-RICH NUCLEAR PHOSPHOPROTEIN 32"/>
    <property type="match status" value="1"/>
</dbReference>
<evidence type="ECO:0000313" key="9">
    <source>
        <dbReference type="Proteomes" id="UP000663829"/>
    </source>
</evidence>
<proteinExistence type="inferred from homology"/>
<evidence type="ECO:0000313" key="5">
    <source>
        <dbReference type="EMBL" id="CAF0763232.1"/>
    </source>
</evidence>
<keyword evidence="1" id="KW-0433">Leucine-rich repeat</keyword>
<evidence type="ECO:0000313" key="6">
    <source>
        <dbReference type="EMBL" id="CAF1013904.1"/>
    </source>
</evidence>
<reference evidence="5" key="1">
    <citation type="submission" date="2021-02" db="EMBL/GenBank/DDBJ databases">
        <authorList>
            <person name="Nowell W R."/>
        </authorList>
    </citation>
    <scope>NUCLEOTIDE SEQUENCE</scope>
</reference>
<dbReference type="EMBL" id="CAJNOK010006769">
    <property type="protein sequence ID" value="CAF1013904.1"/>
    <property type="molecule type" value="Genomic_DNA"/>
</dbReference>
<feature type="compositionally biased region" description="Acidic residues" evidence="4">
    <location>
        <begin position="172"/>
        <end position="206"/>
    </location>
</feature>
<dbReference type="PANTHER" id="PTHR11375:SF0">
    <property type="entry name" value="ACIDIC LEUCINE-RICH NUCLEAR PHOSPHOPROTEIN 32 FAMILY MEMBER A"/>
    <property type="match status" value="1"/>
</dbReference>
<dbReference type="Proteomes" id="UP000682733">
    <property type="component" value="Unassembled WGS sequence"/>
</dbReference>
<feature type="compositionally biased region" description="Low complexity" evidence="4">
    <location>
        <begin position="12"/>
        <end position="22"/>
    </location>
</feature>
<feature type="region of interest" description="Disordered" evidence="4">
    <location>
        <begin position="1"/>
        <end position="22"/>
    </location>
</feature>
<evidence type="ECO:0000313" key="7">
    <source>
        <dbReference type="EMBL" id="CAF3544353.1"/>
    </source>
</evidence>
<dbReference type="Gene3D" id="3.80.10.10">
    <property type="entry name" value="Ribonuclease Inhibitor"/>
    <property type="match status" value="1"/>
</dbReference>
<organism evidence="5 9">
    <name type="scientific">Didymodactylos carnosus</name>
    <dbReference type="NCBI Taxonomy" id="1234261"/>
    <lineage>
        <taxon>Eukaryota</taxon>
        <taxon>Metazoa</taxon>
        <taxon>Spiralia</taxon>
        <taxon>Gnathifera</taxon>
        <taxon>Rotifera</taxon>
        <taxon>Eurotatoria</taxon>
        <taxon>Bdelloidea</taxon>
        <taxon>Philodinida</taxon>
        <taxon>Philodinidae</taxon>
        <taxon>Didymodactylos</taxon>
    </lineage>
</organism>
<dbReference type="OrthoDB" id="2160613at2759"/>
<dbReference type="GO" id="GO:0042393">
    <property type="term" value="F:histone binding"/>
    <property type="evidence" value="ECO:0007669"/>
    <property type="project" value="TreeGrafter"/>
</dbReference>
<protein>
    <submittedName>
        <fullName evidence="5">Uncharacterized protein</fullName>
    </submittedName>
</protein>
<dbReference type="Pfam" id="PF14580">
    <property type="entry name" value="LRR_9"/>
    <property type="match status" value="1"/>
</dbReference>
<sequence length="355" mass="39926">MSNSQGEVGEENQNSPNNSNNPMVQRISLEIRGRDPSQVKELVLDNCGRCTTLQGLTDQFSNLRVLSVINVGLTSLKNFPKLPKLKKLYLSDNRLTNGLENLEGCPNLSLLVLAGNKFKSIDDLKPLTKLPKLLIVDLMNCEVTQSDGYPDNMFELLPQLKYLDNVDKNGVEAEDDEELLEDEDEGNEEDEEEEDGEEDDDEEDDEKPGLEALYDHTFEEDDEEESDFDEDKVDSADEDDDELDEDLDESANSDLQNSTNPIEEISSTTTTTTTIIATSPVKAGQKRKRSPANDETNGEENEDEDETNLQKMTPLQQFQVYDFQQQLQKPIVANQTVLQSPAIIDIAEVPSNFYF</sequence>
<evidence type="ECO:0000256" key="3">
    <source>
        <dbReference type="ARBA" id="ARBA00025777"/>
    </source>
</evidence>
<dbReference type="EMBL" id="CAJOBC010000140">
    <property type="protein sequence ID" value="CAF3544353.1"/>
    <property type="molecule type" value="Genomic_DNA"/>
</dbReference>
<comment type="similarity">
    <text evidence="3">Belongs to the ANP32 family.</text>
</comment>
<evidence type="ECO:0000256" key="2">
    <source>
        <dbReference type="ARBA" id="ARBA00022737"/>
    </source>
</evidence>
<dbReference type="EMBL" id="CAJOBA010006779">
    <property type="protein sequence ID" value="CAF3782873.1"/>
    <property type="molecule type" value="Genomic_DNA"/>
</dbReference>
<comment type="caution">
    <text evidence="5">The sequence shown here is derived from an EMBL/GenBank/DDBJ whole genome shotgun (WGS) entry which is preliminary data.</text>
</comment>